<keyword evidence="2" id="KW-1133">Transmembrane helix</keyword>
<evidence type="ECO:0000313" key="5">
    <source>
        <dbReference type="Proteomes" id="UP001321506"/>
    </source>
</evidence>
<organism evidence="4 5">
    <name type="scientific">Ruicaihuangia caeni</name>
    <dbReference type="NCBI Taxonomy" id="3042517"/>
    <lineage>
        <taxon>Bacteria</taxon>
        <taxon>Bacillati</taxon>
        <taxon>Actinomycetota</taxon>
        <taxon>Actinomycetes</taxon>
        <taxon>Micrococcales</taxon>
        <taxon>Microbacteriaceae</taxon>
        <taxon>Ruicaihuangia</taxon>
    </lineage>
</organism>
<feature type="transmembrane region" description="Helical" evidence="2">
    <location>
        <begin position="30"/>
        <end position="54"/>
    </location>
</feature>
<comment type="caution">
    <text evidence="4">The sequence shown here is derived from an EMBL/GenBank/DDBJ whole genome shotgun (WGS) entry which is preliminary data.</text>
</comment>
<dbReference type="AlphaFoldDB" id="A0AAW6T8D0"/>
<proteinExistence type="predicted"/>
<keyword evidence="2" id="KW-0812">Transmembrane</keyword>
<dbReference type="EMBL" id="JASATX010000001">
    <property type="protein sequence ID" value="MDI2097902.1"/>
    <property type="molecule type" value="Genomic_DNA"/>
</dbReference>
<feature type="region of interest" description="Disordered" evidence="1">
    <location>
        <begin position="1"/>
        <end position="20"/>
    </location>
</feature>
<dbReference type="Pfam" id="PF13462">
    <property type="entry name" value="Thioredoxin_4"/>
    <property type="match status" value="1"/>
</dbReference>
<name>A0AAW6T8D0_9MICO</name>
<dbReference type="SUPFAM" id="SSF52833">
    <property type="entry name" value="Thioredoxin-like"/>
    <property type="match status" value="1"/>
</dbReference>
<gene>
    <name evidence="4" type="ORF">QF206_02825</name>
</gene>
<keyword evidence="2" id="KW-0472">Membrane</keyword>
<feature type="domain" description="Thioredoxin-like fold" evidence="3">
    <location>
        <begin position="85"/>
        <end position="246"/>
    </location>
</feature>
<dbReference type="RefSeq" id="WP_281487675.1">
    <property type="nucleotide sequence ID" value="NZ_CP159582.1"/>
</dbReference>
<accession>A0AAW6T8D0</accession>
<protein>
    <submittedName>
        <fullName evidence="4">Thioredoxin domain-containing protein</fullName>
    </submittedName>
</protein>
<dbReference type="InterPro" id="IPR036249">
    <property type="entry name" value="Thioredoxin-like_sf"/>
</dbReference>
<reference evidence="4 5" key="1">
    <citation type="submission" date="2023-04" db="EMBL/GenBank/DDBJ databases">
        <title>Klugiella caeni sp. nov. isolated from the sludge of biochemical tank.</title>
        <authorList>
            <person name="Geng K."/>
        </authorList>
    </citation>
    <scope>NUCLEOTIDE SEQUENCE [LARGE SCALE GENOMIC DNA]</scope>
    <source>
        <strain evidence="4 5">YN-L-19</strain>
    </source>
</reference>
<evidence type="ECO:0000256" key="1">
    <source>
        <dbReference type="SAM" id="MobiDB-lite"/>
    </source>
</evidence>
<evidence type="ECO:0000256" key="2">
    <source>
        <dbReference type="SAM" id="Phobius"/>
    </source>
</evidence>
<sequence>MAGNDDKIAARQRVNEQRRKQQEAARRRRIITQISVVVGAVLVVAAIVVAVVLMNRPAGGGATPEVDTTVSLGGNDQVPFAIEGTAVQVGEPDAPVEIDIFEDYSCPHCKDYDAAVGDVFSELSASGEVVVKHHPINIVTPYGKRAGSTAVCVATGQPELWNTVHHALFANHDQSTDGWKTGEFRSFAESLGVDDADTLSCIQDGRYMGWIDDNTADALNKRGVQGTPALFINGEATELLSGDALRERVAELAG</sequence>
<keyword evidence="5" id="KW-1185">Reference proteome</keyword>
<dbReference type="InterPro" id="IPR012336">
    <property type="entry name" value="Thioredoxin-like_fold"/>
</dbReference>
<dbReference type="Proteomes" id="UP001321506">
    <property type="component" value="Unassembled WGS sequence"/>
</dbReference>
<dbReference type="Gene3D" id="3.40.30.10">
    <property type="entry name" value="Glutaredoxin"/>
    <property type="match status" value="1"/>
</dbReference>
<evidence type="ECO:0000259" key="3">
    <source>
        <dbReference type="Pfam" id="PF13462"/>
    </source>
</evidence>
<evidence type="ECO:0000313" key="4">
    <source>
        <dbReference type="EMBL" id="MDI2097902.1"/>
    </source>
</evidence>